<comment type="caution">
    <text evidence="2">The sequence shown here is derived from an EMBL/GenBank/DDBJ whole genome shotgun (WGS) entry which is preliminary data.</text>
</comment>
<dbReference type="InterPro" id="IPR037401">
    <property type="entry name" value="SnoaL-like"/>
</dbReference>
<evidence type="ECO:0000259" key="1">
    <source>
        <dbReference type="Pfam" id="PF13577"/>
    </source>
</evidence>
<sequence>MSANDLEARLVAVEAKLAHHSDLEAIRDLMYEYGFAFDEDRFDDFANCFTENATGRYHPFAPGFSGRQEILDFCHRLRDEDSLPRLEMVIHYTVSPIIEIDGDSASGRWNWIAPCTVKRANGDRVAAWQFGRYDVQYARTSDGWKIQHQTTAYFKVFEHLEGWVRQPMMSLLS</sequence>
<name>A0ABN2J806_9ACTN</name>
<proteinExistence type="predicted"/>
<evidence type="ECO:0000313" key="3">
    <source>
        <dbReference type="Proteomes" id="UP001500280"/>
    </source>
</evidence>
<dbReference type="Proteomes" id="UP001500280">
    <property type="component" value="Unassembled WGS sequence"/>
</dbReference>
<evidence type="ECO:0000313" key="2">
    <source>
        <dbReference type="EMBL" id="GAA1719127.1"/>
    </source>
</evidence>
<gene>
    <name evidence="2" type="ORF">GCM10009745_80080</name>
</gene>
<protein>
    <submittedName>
        <fullName evidence="2">Nuclear transport factor 2 family protein</fullName>
    </submittedName>
</protein>
<keyword evidence="3" id="KW-1185">Reference proteome</keyword>
<dbReference type="RefSeq" id="WP_344164880.1">
    <property type="nucleotide sequence ID" value="NZ_BAAANF010000031.1"/>
</dbReference>
<dbReference type="Pfam" id="PF13577">
    <property type="entry name" value="SnoaL_4"/>
    <property type="match status" value="1"/>
</dbReference>
<feature type="domain" description="SnoaL-like" evidence="1">
    <location>
        <begin position="21"/>
        <end position="148"/>
    </location>
</feature>
<dbReference type="SUPFAM" id="SSF54427">
    <property type="entry name" value="NTF2-like"/>
    <property type="match status" value="1"/>
</dbReference>
<reference evidence="2 3" key="1">
    <citation type="journal article" date="2019" name="Int. J. Syst. Evol. Microbiol.">
        <title>The Global Catalogue of Microorganisms (GCM) 10K type strain sequencing project: providing services to taxonomists for standard genome sequencing and annotation.</title>
        <authorList>
            <consortium name="The Broad Institute Genomics Platform"/>
            <consortium name="The Broad Institute Genome Sequencing Center for Infectious Disease"/>
            <person name="Wu L."/>
            <person name="Ma J."/>
        </authorList>
    </citation>
    <scope>NUCLEOTIDE SEQUENCE [LARGE SCALE GENOMIC DNA]</scope>
    <source>
        <strain evidence="2 3">JCM 14307</strain>
    </source>
</reference>
<dbReference type="EMBL" id="BAAANF010000031">
    <property type="protein sequence ID" value="GAA1719127.1"/>
    <property type="molecule type" value="Genomic_DNA"/>
</dbReference>
<dbReference type="InterPro" id="IPR032710">
    <property type="entry name" value="NTF2-like_dom_sf"/>
</dbReference>
<organism evidence="2 3">
    <name type="scientific">Kribbella yunnanensis</name>
    <dbReference type="NCBI Taxonomy" id="190194"/>
    <lineage>
        <taxon>Bacteria</taxon>
        <taxon>Bacillati</taxon>
        <taxon>Actinomycetota</taxon>
        <taxon>Actinomycetes</taxon>
        <taxon>Propionibacteriales</taxon>
        <taxon>Kribbellaceae</taxon>
        <taxon>Kribbella</taxon>
    </lineage>
</organism>
<dbReference type="Gene3D" id="3.10.450.50">
    <property type="match status" value="1"/>
</dbReference>
<accession>A0ABN2J806</accession>